<dbReference type="PRINTS" id="PR00463">
    <property type="entry name" value="EP450I"/>
</dbReference>
<accession>A0A2T4H598</accession>
<evidence type="ECO:0000313" key="6">
    <source>
        <dbReference type="Proteomes" id="UP000241587"/>
    </source>
</evidence>
<keyword evidence="4" id="KW-0408">Iron</keyword>
<dbReference type="InterPro" id="IPR002401">
    <property type="entry name" value="Cyt_P450_E_grp-I"/>
</dbReference>
<evidence type="ECO:0000256" key="4">
    <source>
        <dbReference type="ARBA" id="ARBA00023004"/>
    </source>
</evidence>
<evidence type="ECO:0000256" key="2">
    <source>
        <dbReference type="ARBA" id="ARBA00022617"/>
    </source>
</evidence>
<dbReference type="PANTHER" id="PTHR24305">
    <property type="entry name" value="CYTOCHROME P450"/>
    <property type="match status" value="1"/>
</dbReference>
<dbReference type="Pfam" id="PF00067">
    <property type="entry name" value="p450"/>
    <property type="match status" value="1"/>
</dbReference>
<dbReference type="PANTHER" id="PTHR24305:SF166">
    <property type="entry name" value="CYTOCHROME P450 12A4, MITOCHONDRIAL-RELATED"/>
    <property type="match status" value="1"/>
</dbReference>
<dbReference type="AlphaFoldDB" id="A0A2T4H598"/>
<dbReference type="GO" id="GO:0004497">
    <property type="term" value="F:monooxygenase activity"/>
    <property type="evidence" value="ECO:0007669"/>
    <property type="project" value="InterPro"/>
</dbReference>
<name>A0A2T4H598_FUSCU</name>
<evidence type="ECO:0000313" key="5">
    <source>
        <dbReference type="EMBL" id="PTD10976.1"/>
    </source>
</evidence>
<dbReference type="GO" id="GO:0020037">
    <property type="term" value="F:heme binding"/>
    <property type="evidence" value="ECO:0007669"/>
    <property type="project" value="InterPro"/>
</dbReference>
<dbReference type="OrthoDB" id="1470350at2759"/>
<sequence>MQTLLKVKDQSLTDDELIAESSTMFFAGTDTTATTVSVALWHLIHQPDDYARLQNELRTIMPDVNSRPGLRELESLPFLEACVKESLRLACPIRGRLPRIIPP</sequence>
<dbReference type="InterPro" id="IPR050121">
    <property type="entry name" value="Cytochrome_P450_monoxygenase"/>
</dbReference>
<dbReference type="Gene3D" id="1.10.630.10">
    <property type="entry name" value="Cytochrome P450"/>
    <property type="match status" value="1"/>
</dbReference>
<keyword evidence="6" id="KW-1185">Reference proteome</keyword>
<keyword evidence="3" id="KW-0479">Metal-binding</keyword>
<dbReference type="InterPro" id="IPR001128">
    <property type="entry name" value="Cyt_P450"/>
</dbReference>
<organism evidence="5 6">
    <name type="scientific">Fusarium culmorum</name>
    <dbReference type="NCBI Taxonomy" id="5516"/>
    <lineage>
        <taxon>Eukaryota</taxon>
        <taxon>Fungi</taxon>
        <taxon>Dikarya</taxon>
        <taxon>Ascomycota</taxon>
        <taxon>Pezizomycotina</taxon>
        <taxon>Sordariomycetes</taxon>
        <taxon>Hypocreomycetidae</taxon>
        <taxon>Hypocreales</taxon>
        <taxon>Nectriaceae</taxon>
        <taxon>Fusarium</taxon>
    </lineage>
</organism>
<proteinExistence type="inferred from homology"/>
<protein>
    <submittedName>
        <fullName evidence="5">Uncharacterized protein</fullName>
    </submittedName>
</protein>
<gene>
    <name evidence="5" type="ORF">FCULG_00011223</name>
</gene>
<keyword evidence="2" id="KW-0349">Heme</keyword>
<dbReference type="EMBL" id="PVEM01000002">
    <property type="protein sequence ID" value="PTD10976.1"/>
    <property type="molecule type" value="Genomic_DNA"/>
</dbReference>
<comment type="similarity">
    <text evidence="1">Belongs to the cytochrome P450 family.</text>
</comment>
<evidence type="ECO:0000256" key="1">
    <source>
        <dbReference type="ARBA" id="ARBA00010617"/>
    </source>
</evidence>
<dbReference type="InterPro" id="IPR036396">
    <property type="entry name" value="Cyt_P450_sf"/>
</dbReference>
<evidence type="ECO:0000256" key="3">
    <source>
        <dbReference type="ARBA" id="ARBA00022723"/>
    </source>
</evidence>
<comment type="caution">
    <text evidence="5">The sequence shown here is derived from an EMBL/GenBank/DDBJ whole genome shotgun (WGS) entry which is preliminary data.</text>
</comment>
<reference evidence="5 6" key="1">
    <citation type="submission" date="2018-02" db="EMBL/GenBank/DDBJ databases">
        <title>Fusarium culmorum secondary metabolites in fungal-bacterial-plant interactions.</title>
        <authorList>
            <person name="Schmidt R."/>
        </authorList>
    </citation>
    <scope>NUCLEOTIDE SEQUENCE [LARGE SCALE GENOMIC DNA]</scope>
    <source>
        <strain evidence="5 6">PV</strain>
    </source>
</reference>
<dbReference type="Proteomes" id="UP000241587">
    <property type="component" value="Unassembled WGS sequence"/>
</dbReference>
<dbReference type="GO" id="GO:0005506">
    <property type="term" value="F:iron ion binding"/>
    <property type="evidence" value="ECO:0007669"/>
    <property type="project" value="InterPro"/>
</dbReference>
<dbReference type="SUPFAM" id="SSF48264">
    <property type="entry name" value="Cytochrome P450"/>
    <property type="match status" value="1"/>
</dbReference>
<dbReference type="GO" id="GO:0016705">
    <property type="term" value="F:oxidoreductase activity, acting on paired donors, with incorporation or reduction of molecular oxygen"/>
    <property type="evidence" value="ECO:0007669"/>
    <property type="project" value="InterPro"/>
</dbReference>